<proteinExistence type="predicted"/>
<accession>E4XG88</accession>
<reference evidence="1" key="1">
    <citation type="journal article" date="2010" name="Science">
        <title>Plasticity of animal genome architecture unmasked by rapid evolution of a pelagic tunicate.</title>
        <authorList>
            <person name="Denoeud F."/>
            <person name="Henriet S."/>
            <person name="Mungpakdee S."/>
            <person name="Aury J.M."/>
            <person name="Da Silva C."/>
            <person name="Brinkmann H."/>
            <person name="Mikhaleva J."/>
            <person name="Olsen L.C."/>
            <person name="Jubin C."/>
            <person name="Canestro C."/>
            <person name="Bouquet J.M."/>
            <person name="Danks G."/>
            <person name="Poulain J."/>
            <person name="Campsteijn C."/>
            <person name="Adamski M."/>
            <person name="Cross I."/>
            <person name="Yadetie F."/>
            <person name="Muffato M."/>
            <person name="Louis A."/>
            <person name="Butcher S."/>
            <person name="Tsagkogeorga G."/>
            <person name="Konrad A."/>
            <person name="Singh S."/>
            <person name="Jensen M.F."/>
            <person name="Cong E.H."/>
            <person name="Eikeseth-Otteraa H."/>
            <person name="Noel B."/>
            <person name="Anthouard V."/>
            <person name="Porcel B.M."/>
            <person name="Kachouri-Lafond R."/>
            <person name="Nishino A."/>
            <person name="Ugolini M."/>
            <person name="Chourrout P."/>
            <person name="Nishida H."/>
            <person name="Aasland R."/>
            <person name="Huzurbazar S."/>
            <person name="Westhof E."/>
            <person name="Delsuc F."/>
            <person name="Lehrach H."/>
            <person name="Reinhardt R."/>
            <person name="Weissenbach J."/>
            <person name="Roy S.W."/>
            <person name="Artiguenave F."/>
            <person name="Postlethwait J.H."/>
            <person name="Manak J.R."/>
            <person name="Thompson E.M."/>
            <person name="Jaillon O."/>
            <person name="Du Pasquier L."/>
            <person name="Boudinot P."/>
            <person name="Liberles D.A."/>
            <person name="Volff J.N."/>
            <person name="Philippe H."/>
            <person name="Lenhard B."/>
            <person name="Roest Crollius H."/>
            <person name="Wincker P."/>
            <person name="Chourrout D."/>
        </authorList>
    </citation>
    <scope>NUCLEOTIDE SEQUENCE [LARGE SCALE GENOMIC DNA]</scope>
</reference>
<dbReference type="AlphaFoldDB" id="E4XG88"/>
<gene>
    <name evidence="1" type="ORF">GSOID_T00010496001</name>
</gene>
<protein>
    <submittedName>
        <fullName evidence="1">Uncharacterized protein</fullName>
    </submittedName>
</protein>
<evidence type="ECO:0000313" key="1">
    <source>
        <dbReference type="EMBL" id="CBY09686.1"/>
    </source>
</evidence>
<dbReference type="EMBL" id="FN653047">
    <property type="protein sequence ID" value="CBY09686.1"/>
    <property type="molecule type" value="Genomic_DNA"/>
</dbReference>
<dbReference type="Proteomes" id="UP000001307">
    <property type="component" value="Unassembled WGS sequence"/>
</dbReference>
<sequence>MAQFGHFSVAFWVNEKFNICFLFLEKCSCKSKNVIGTFKLKGDKPFETTCLGTFANVKGVKFDRWQIACSNLYERADFVPQIWPFEDESGNSIINIKQPPSDRTCKKNLAKTFKRNRVIRCEHDESKLTGCQCTEFKDSISVSMNTEKQEKLGLTATCANTKSTDSEIETWNLHCDLNGNGVIDKDESTKTVSVNTKANEFYCKVKKTISEGLKCTKPAGATCLCDDFWDHFKYEVDFKKEHKKGIKIVTECISGSLIHDTWRISAVKDGKECGYSMEKKFKHDNEKQRCLSKLKSDIKTFVKEYDIARKC</sequence>
<name>E4XG88_OIKDI</name>
<keyword evidence="2" id="KW-1185">Reference proteome</keyword>
<dbReference type="InParanoid" id="E4XG88"/>
<organism evidence="1">
    <name type="scientific">Oikopleura dioica</name>
    <name type="common">Tunicate</name>
    <dbReference type="NCBI Taxonomy" id="34765"/>
    <lineage>
        <taxon>Eukaryota</taxon>
        <taxon>Metazoa</taxon>
        <taxon>Chordata</taxon>
        <taxon>Tunicata</taxon>
        <taxon>Appendicularia</taxon>
        <taxon>Copelata</taxon>
        <taxon>Oikopleuridae</taxon>
        <taxon>Oikopleura</taxon>
    </lineage>
</organism>
<dbReference type="OrthoDB" id="10299303at2759"/>
<evidence type="ECO:0000313" key="2">
    <source>
        <dbReference type="Proteomes" id="UP000001307"/>
    </source>
</evidence>